<dbReference type="CDD" id="cd06503">
    <property type="entry name" value="ATP-synt_Fo_b"/>
    <property type="match status" value="1"/>
</dbReference>
<protein>
    <recommendedName>
        <fullName evidence="4">Peptidase M56 domain-containing protein</fullName>
    </recommendedName>
</protein>
<dbReference type="Pfam" id="PF05569">
    <property type="entry name" value="Peptidase_M56"/>
    <property type="match status" value="1"/>
</dbReference>
<dbReference type="PANTHER" id="PTHR34978">
    <property type="entry name" value="POSSIBLE SENSOR-TRANSDUCER PROTEIN BLAR"/>
    <property type="match status" value="1"/>
</dbReference>
<gene>
    <name evidence="5" type="ORF">AWE51_25070</name>
</gene>
<proteinExistence type="predicted"/>
<evidence type="ECO:0000259" key="4">
    <source>
        <dbReference type="Pfam" id="PF05569"/>
    </source>
</evidence>
<feature type="coiled-coil region" evidence="1">
    <location>
        <begin position="432"/>
        <end position="495"/>
    </location>
</feature>
<keyword evidence="3" id="KW-1133">Transmembrane helix</keyword>
<feature type="region of interest" description="Disordered" evidence="2">
    <location>
        <begin position="360"/>
        <end position="420"/>
    </location>
</feature>
<keyword evidence="1" id="KW-0175">Coiled coil</keyword>
<evidence type="ECO:0000313" key="5">
    <source>
        <dbReference type="EMBL" id="KZS40174.1"/>
    </source>
</evidence>
<feature type="transmembrane region" description="Helical" evidence="3">
    <location>
        <begin position="67"/>
        <end position="88"/>
    </location>
</feature>
<feature type="compositionally biased region" description="Basic residues" evidence="2">
    <location>
        <begin position="395"/>
        <end position="404"/>
    </location>
</feature>
<evidence type="ECO:0000313" key="6">
    <source>
        <dbReference type="Proteomes" id="UP000076715"/>
    </source>
</evidence>
<feature type="region of interest" description="Disordered" evidence="2">
    <location>
        <begin position="557"/>
        <end position="595"/>
    </location>
</feature>
<dbReference type="InterPro" id="IPR008756">
    <property type="entry name" value="Peptidase_M56"/>
</dbReference>
<name>A0A162CPD5_9FLAO</name>
<organism evidence="5 6">
    <name type="scientific">Aquimarina aggregata</name>
    <dbReference type="NCBI Taxonomy" id="1642818"/>
    <lineage>
        <taxon>Bacteria</taxon>
        <taxon>Pseudomonadati</taxon>
        <taxon>Bacteroidota</taxon>
        <taxon>Flavobacteriia</taxon>
        <taxon>Flavobacteriales</taxon>
        <taxon>Flavobacteriaceae</taxon>
        <taxon>Aquimarina</taxon>
    </lineage>
</organism>
<evidence type="ECO:0000256" key="3">
    <source>
        <dbReference type="SAM" id="Phobius"/>
    </source>
</evidence>
<evidence type="ECO:0000256" key="1">
    <source>
        <dbReference type="SAM" id="Coils"/>
    </source>
</evidence>
<comment type="caution">
    <text evidence="5">The sequence shown here is derived from an EMBL/GenBank/DDBJ whole genome shotgun (WGS) entry which is preliminary data.</text>
</comment>
<dbReference type="EMBL" id="LQRT01000015">
    <property type="protein sequence ID" value="KZS40174.1"/>
    <property type="molecule type" value="Genomic_DNA"/>
</dbReference>
<dbReference type="AlphaFoldDB" id="A0A162CPD5"/>
<sequence length="621" mass="71778">MFLEKEKMHHVKRFYLILSLIFALVIPTVTFTYTTTKIPVEPQIEHQEQIIMTTMSNEDVSTPSVNYTLFLLYSVYGVGFLIFGFRFLRNLKNLTLKITTNERLKESSHVNVLVGNTAVVPHTFLKYIFVSKKAYQEQSIPKEVLLHEQTHVTQKHTLDILFVEILQVVLWFNPLLFWIKKAIKLNHEFLADQTVLKRQFSLHQYMNLLVNYPNSTNQAELSSPINYSLTKKRIIMMSQQFSKTRAAAKMLLLLPMLLGCMLLFNNEITAQQKNVNYTKTVEDTDPNKKIKIKINGDQIKVNGKTTEVSNFAKTIDEITKQWNDDELTGFNFNVQINNADNGLVQKLNETYRKTRLYKADSNAHDLIPPPPPLPKAPRVRKGEASTIPAPPAPPKLKKSKKRTYPKPLKPLKPSKAPAVGASYEEINEEIEEDEVITEMDEVEEAMHEAEMEHEHEIENVMHMVEEARAHAMEVAERARESAEEVRREAMEVAREARIIAREEANLAMEESHKIRERAMHNAEIARLKAEEMAMLHSVQAEQRANIAMLQAERAREKARNSAHKARKEAGKARRKALDEARKAQVEVRREVEKARKEARKIMEEARKEERRAFEKSRKENN</sequence>
<keyword evidence="3" id="KW-0812">Transmembrane</keyword>
<accession>A0A162CPD5</accession>
<feature type="transmembrane region" description="Helical" evidence="3">
    <location>
        <begin position="160"/>
        <end position="179"/>
    </location>
</feature>
<keyword evidence="6" id="KW-1185">Reference proteome</keyword>
<dbReference type="PANTHER" id="PTHR34978:SF3">
    <property type="entry name" value="SLR0241 PROTEIN"/>
    <property type="match status" value="1"/>
</dbReference>
<dbReference type="STRING" id="1642818.AWE51_25070"/>
<keyword evidence="3" id="KW-0472">Membrane</keyword>
<dbReference type="InterPro" id="IPR052173">
    <property type="entry name" value="Beta-lactam_resp_regulator"/>
</dbReference>
<feature type="domain" description="Peptidase M56" evidence="4">
    <location>
        <begin position="28"/>
        <end position="236"/>
    </location>
</feature>
<feature type="compositionally biased region" description="Basic and acidic residues" evidence="2">
    <location>
        <begin position="567"/>
        <end position="595"/>
    </location>
</feature>
<evidence type="ECO:0000256" key="2">
    <source>
        <dbReference type="SAM" id="MobiDB-lite"/>
    </source>
</evidence>
<dbReference type="Proteomes" id="UP000076715">
    <property type="component" value="Unassembled WGS sequence"/>
</dbReference>
<reference evidence="5 6" key="1">
    <citation type="submission" date="2016-01" db="EMBL/GenBank/DDBJ databases">
        <title>The draft genome sequence of Aquimarina sp. RZW4-3-2.</title>
        <authorList>
            <person name="Wang Y."/>
        </authorList>
    </citation>
    <scope>NUCLEOTIDE SEQUENCE [LARGE SCALE GENOMIC DNA]</scope>
    <source>
        <strain evidence="5 6">RZW4-3-2</strain>
    </source>
</reference>
<feature type="transmembrane region" description="Helical" evidence="3">
    <location>
        <begin position="14"/>
        <end position="33"/>
    </location>
</feature>
<dbReference type="CDD" id="cd07341">
    <property type="entry name" value="M56_BlaR1_MecR1_like"/>
    <property type="match status" value="1"/>
</dbReference>